<gene>
    <name evidence="3" type="ORF">SAMN05661093_01613</name>
</gene>
<evidence type="ECO:0000256" key="1">
    <source>
        <dbReference type="SAM" id="Coils"/>
    </source>
</evidence>
<feature type="compositionally biased region" description="Basic and acidic residues" evidence="2">
    <location>
        <begin position="151"/>
        <end position="173"/>
    </location>
</feature>
<protein>
    <recommendedName>
        <fullName evidence="5">Chromosome segregation ATPase</fullName>
    </recommendedName>
</protein>
<evidence type="ECO:0000256" key="2">
    <source>
        <dbReference type="SAM" id="MobiDB-lite"/>
    </source>
</evidence>
<sequence>MRKLMRYAGQVEDEAAETATCALDGCDNPLPPPARDERGRLKGGKPTRYCGKAHADEASRRRRALESVGVDEPLHVLRELGGQTRDAMDAALRELAEIRRRWDEIDAGAVARSAKDRAETAEALLKVEQARRELDDAVRVRAEALSAAAKDQQRRKAAEEAAEQAIHEAEQVKKAAWAQTAEHERARGQAETRAAAAEQAQLDAVTRLEATRRELRELTERHQETQQALAQAFSAADRAEAAKTLAETKIASAEERARLAGEAARLAELSAQRALEDLAQARKETEAARNAQASSANESAQALARYNTAAQQLAGHEVTIRELTRQLHDARERERVLLENVVAHGKQVEGG</sequence>
<keyword evidence="1" id="KW-0175">Coiled coil</keyword>
<feature type="coiled-coil region" evidence="1">
    <location>
        <begin position="205"/>
        <end position="340"/>
    </location>
</feature>
<evidence type="ECO:0000313" key="4">
    <source>
        <dbReference type="Proteomes" id="UP000192674"/>
    </source>
</evidence>
<evidence type="ECO:0008006" key="5">
    <source>
        <dbReference type="Google" id="ProtNLM"/>
    </source>
</evidence>
<organism evidence="3 4">
    <name type="scientific">Kibdelosporangium aridum</name>
    <dbReference type="NCBI Taxonomy" id="2030"/>
    <lineage>
        <taxon>Bacteria</taxon>
        <taxon>Bacillati</taxon>
        <taxon>Actinomycetota</taxon>
        <taxon>Actinomycetes</taxon>
        <taxon>Pseudonocardiales</taxon>
        <taxon>Pseudonocardiaceae</taxon>
        <taxon>Kibdelosporangium</taxon>
    </lineage>
</organism>
<dbReference type="Proteomes" id="UP000192674">
    <property type="component" value="Unassembled WGS sequence"/>
</dbReference>
<keyword evidence="4" id="KW-1185">Reference proteome</keyword>
<dbReference type="AlphaFoldDB" id="A0A1W2BF70"/>
<evidence type="ECO:0000313" key="3">
    <source>
        <dbReference type="EMBL" id="SMC71008.1"/>
    </source>
</evidence>
<reference evidence="3 4" key="1">
    <citation type="submission" date="2017-04" db="EMBL/GenBank/DDBJ databases">
        <authorList>
            <person name="Afonso C.L."/>
            <person name="Miller P.J."/>
            <person name="Scott M.A."/>
            <person name="Spackman E."/>
            <person name="Goraichik I."/>
            <person name="Dimitrov K.M."/>
            <person name="Suarez D.L."/>
            <person name="Swayne D.E."/>
        </authorList>
    </citation>
    <scope>NUCLEOTIDE SEQUENCE [LARGE SCALE GENOMIC DNA]</scope>
    <source>
        <strain evidence="3 4">DSM 43828</strain>
    </source>
</reference>
<accession>A0A1W2BF70</accession>
<name>A0A1W2BF70_KIBAR</name>
<proteinExistence type="predicted"/>
<feature type="compositionally biased region" description="Basic and acidic residues" evidence="2">
    <location>
        <begin position="181"/>
        <end position="190"/>
    </location>
</feature>
<feature type="region of interest" description="Disordered" evidence="2">
    <location>
        <begin position="27"/>
        <end position="56"/>
    </location>
</feature>
<dbReference type="EMBL" id="FWXV01000001">
    <property type="protein sequence ID" value="SMC71008.1"/>
    <property type="molecule type" value="Genomic_DNA"/>
</dbReference>
<feature type="region of interest" description="Disordered" evidence="2">
    <location>
        <begin position="149"/>
        <end position="198"/>
    </location>
</feature>